<dbReference type="EMBL" id="BPLQ01006179">
    <property type="protein sequence ID" value="GIY20505.1"/>
    <property type="molecule type" value="Genomic_DNA"/>
</dbReference>
<protein>
    <submittedName>
        <fullName evidence="1">Uncharacterized protein</fullName>
    </submittedName>
</protein>
<gene>
    <name evidence="1" type="ORF">CDAR_524271</name>
</gene>
<name>A0AAV4RFP7_9ARAC</name>
<accession>A0AAV4RFP7</accession>
<dbReference type="AlphaFoldDB" id="A0AAV4RFP7"/>
<proteinExistence type="predicted"/>
<evidence type="ECO:0000313" key="2">
    <source>
        <dbReference type="Proteomes" id="UP001054837"/>
    </source>
</evidence>
<organism evidence="1 2">
    <name type="scientific">Caerostris darwini</name>
    <dbReference type="NCBI Taxonomy" id="1538125"/>
    <lineage>
        <taxon>Eukaryota</taxon>
        <taxon>Metazoa</taxon>
        <taxon>Ecdysozoa</taxon>
        <taxon>Arthropoda</taxon>
        <taxon>Chelicerata</taxon>
        <taxon>Arachnida</taxon>
        <taxon>Araneae</taxon>
        <taxon>Araneomorphae</taxon>
        <taxon>Entelegynae</taxon>
        <taxon>Araneoidea</taxon>
        <taxon>Araneidae</taxon>
        <taxon>Caerostris</taxon>
    </lineage>
</organism>
<comment type="caution">
    <text evidence="1">The sequence shown here is derived from an EMBL/GenBank/DDBJ whole genome shotgun (WGS) entry which is preliminary data.</text>
</comment>
<reference evidence="1 2" key="1">
    <citation type="submission" date="2021-06" db="EMBL/GenBank/DDBJ databases">
        <title>Caerostris darwini draft genome.</title>
        <authorList>
            <person name="Kono N."/>
            <person name="Arakawa K."/>
        </authorList>
    </citation>
    <scope>NUCLEOTIDE SEQUENCE [LARGE SCALE GENOMIC DNA]</scope>
</reference>
<sequence length="93" mass="10738">MSLFEVMGVIRHTLLLRHPTVVPNHHETPDCGAQSSSETQLWHPVIFRYPVVYSVYIYGTWLPVVHPGQRCVCYISVLSVLYPQNVKRSNNQF</sequence>
<evidence type="ECO:0000313" key="1">
    <source>
        <dbReference type="EMBL" id="GIY20505.1"/>
    </source>
</evidence>
<dbReference type="Proteomes" id="UP001054837">
    <property type="component" value="Unassembled WGS sequence"/>
</dbReference>
<keyword evidence="2" id="KW-1185">Reference proteome</keyword>